<dbReference type="InterPro" id="IPR032362">
    <property type="entry name" value="Ferlin_C"/>
</dbReference>
<dbReference type="InterPro" id="IPR000008">
    <property type="entry name" value="C2_dom"/>
</dbReference>
<dbReference type="Pfam" id="PF16165">
    <property type="entry name" value="Ferlin_C"/>
    <property type="match status" value="1"/>
</dbReference>
<evidence type="ECO:0000259" key="7">
    <source>
        <dbReference type="PROSITE" id="PS50004"/>
    </source>
</evidence>
<keyword evidence="2 6" id="KW-0812">Transmembrane</keyword>
<dbReference type="GO" id="GO:0007009">
    <property type="term" value="P:plasma membrane organization"/>
    <property type="evidence" value="ECO:0007669"/>
    <property type="project" value="TreeGrafter"/>
</dbReference>
<dbReference type="Pfam" id="PF00168">
    <property type="entry name" value="C2"/>
    <property type="match status" value="1"/>
</dbReference>
<evidence type="ECO:0000256" key="3">
    <source>
        <dbReference type="ARBA" id="ARBA00022737"/>
    </source>
</evidence>
<gene>
    <name evidence="8" type="ORF">g.13877</name>
</gene>
<dbReference type="SUPFAM" id="SSF49562">
    <property type="entry name" value="C2 domain (Calcium/lipid-binding domain, CaLB)"/>
    <property type="match status" value="1"/>
</dbReference>
<evidence type="ECO:0000256" key="1">
    <source>
        <dbReference type="ARBA" id="ARBA00004167"/>
    </source>
</evidence>
<accession>A0A1B6FL87</accession>
<evidence type="ECO:0000256" key="2">
    <source>
        <dbReference type="ARBA" id="ARBA00022692"/>
    </source>
</evidence>
<dbReference type="EMBL" id="GECZ01018817">
    <property type="protein sequence ID" value="JAS50952.1"/>
    <property type="molecule type" value="Transcribed_RNA"/>
</dbReference>
<keyword evidence="4 6" id="KW-1133">Transmembrane helix</keyword>
<protein>
    <recommendedName>
        <fullName evidence="7">C2 domain-containing protein</fullName>
    </recommendedName>
</protein>
<evidence type="ECO:0000313" key="8">
    <source>
        <dbReference type="EMBL" id="JAS50952.1"/>
    </source>
</evidence>
<dbReference type="PROSITE" id="PS50004">
    <property type="entry name" value="C2"/>
    <property type="match status" value="1"/>
</dbReference>
<dbReference type="CDD" id="cd08374">
    <property type="entry name" value="C2F_Ferlin"/>
    <property type="match status" value="1"/>
</dbReference>
<feature type="non-terminal residue" evidence="8">
    <location>
        <position position="1"/>
    </location>
</feature>
<dbReference type="InterPro" id="IPR037725">
    <property type="entry name" value="C2F_Ferlin"/>
</dbReference>
<dbReference type="InterPro" id="IPR037721">
    <property type="entry name" value="Ferlin"/>
</dbReference>
<keyword evidence="5 6" id="KW-0472">Membrane</keyword>
<dbReference type="GO" id="GO:0016020">
    <property type="term" value="C:membrane"/>
    <property type="evidence" value="ECO:0007669"/>
    <property type="project" value="UniProtKB-SubCell"/>
</dbReference>
<feature type="domain" description="C2" evidence="7">
    <location>
        <begin position="16"/>
        <end position="165"/>
    </location>
</feature>
<sequence length="295" mass="34186">LEQGKLELWVDLFDLSMGQIPLPVNITPRKPQSYELRVVIWNTSKVPLVDDSYFVGKKSTDIFVKGWLWDSNDAQMTDVHYNSINGEGNFNWRFIFQFQYFRSEKVMVFYKKCVWDLATTEVKVPPLLHLQVWDRDRLSADDFIGDMVIELNKMPRGARSVKMCKLRPPLTPSQGVDLFKVKQMRGWWPFIKEKKDEIPTSGGFLEAEFQLLTDEEAIAKPAGMGRSEPMALPPPMRPEFRTKFWLAPFRILMHLICKVHKTKFIFGLLICASGLFVLIGVYSLPMFLTKKLLDA</sequence>
<comment type="subcellular location">
    <subcellularLocation>
        <location evidence="1">Membrane</location>
        <topology evidence="1">Single-pass membrane protein</topology>
    </subcellularLocation>
</comment>
<reference evidence="8" key="1">
    <citation type="submission" date="2015-11" db="EMBL/GenBank/DDBJ databases">
        <title>De novo transcriptome assembly of four potential Pierce s Disease insect vectors from Arizona vineyards.</title>
        <authorList>
            <person name="Tassone E.E."/>
        </authorList>
    </citation>
    <scope>NUCLEOTIDE SEQUENCE</scope>
</reference>
<name>A0A1B6FL87_9HEMI</name>
<feature type="transmembrane region" description="Helical" evidence="6">
    <location>
        <begin position="264"/>
        <end position="284"/>
    </location>
</feature>
<dbReference type="PANTHER" id="PTHR12546">
    <property type="entry name" value="FER-1-LIKE"/>
    <property type="match status" value="1"/>
</dbReference>
<organism evidence="8">
    <name type="scientific">Cuerna arida</name>
    <dbReference type="NCBI Taxonomy" id="1464854"/>
    <lineage>
        <taxon>Eukaryota</taxon>
        <taxon>Metazoa</taxon>
        <taxon>Ecdysozoa</taxon>
        <taxon>Arthropoda</taxon>
        <taxon>Hexapoda</taxon>
        <taxon>Insecta</taxon>
        <taxon>Pterygota</taxon>
        <taxon>Neoptera</taxon>
        <taxon>Paraneoptera</taxon>
        <taxon>Hemiptera</taxon>
        <taxon>Auchenorrhyncha</taxon>
        <taxon>Membracoidea</taxon>
        <taxon>Cicadellidae</taxon>
        <taxon>Cicadellinae</taxon>
        <taxon>Proconiini</taxon>
        <taxon>Cuerna</taxon>
    </lineage>
</organism>
<keyword evidence="3" id="KW-0677">Repeat</keyword>
<evidence type="ECO:0000256" key="5">
    <source>
        <dbReference type="ARBA" id="ARBA00023136"/>
    </source>
</evidence>
<evidence type="ECO:0000256" key="6">
    <source>
        <dbReference type="SAM" id="Phobius"/>
    </source>
</evidence>
<dbReference type="InterPro" id="IPR035892">
    <property type="entry name" value="C2_domain_sf"/>
</dbReference>
<evidence type="ECO:0000256" key="4">
    <source>
        <dbReference type="ARBA" id="ARBA00022989"/>
    </source>
</evidence>
<dbReference type="PANTHER" id="PTHR12546:SF60">
    <property type="entry name" value="MISFIRE, ISOFORM F"/>
    <property type="match status" value="1"/>
</dbReference>
<dbReference type="Gene3D" id="2.60.40.150">
    <property type="entry name" value="C2 domain"/>
    <property type="match status" value="1"/>
</dbReference>
<proteinExistence type="predicted"/>
<dbReference type="AlphaFoldDB" id="A0A1B6FL87"/>